<name>A0A813AUB7_9DINO</name>
<reference evidence="1" key="1">
    <citation type="submission" date="2021-02" db="EMBL/GenBank/DDBJ databases">
        <authorList>
            <person name="Dougan E. K."/>
            <person name="Rhodes N."/>
            <person name="Thang M."/>
            <person name="Chan C."/>
        </authorList>
    </citation>
    <scope>NUCLEOTIDE SEQUENCE</scope>
</reference>
<dbReference type="EMBL" id="CAJNJA010063826">
    <property type="protein sequence ID" value="CAE7880622.1"/>
    <property type="molecule type" value="Genomic_DNA"/>
</dbReference>
<gene>
    <name evidence="1" type="primary">rpoB</name>
    <name evidence="1" type="ORF">SNEC2469_LOCUS28901</name>
</gene>
<dbReference type="OrthoDB" id="10628534at2759"/>
<proteinExistence type="predicted"/>
<dbReference type="AlphaFoldDB" id="A0A813AUB7"/>
<comment type="caution">
    <text evidence="1">The sequence shown here is derived from an EMBL/GenBank/DDBJ whole genome shotgun (WGS) entry which is preliminary data.</text>
</comment>
<organism evidence="1 2">
    <name type="scientific">Symbiodinium necroappetens</name>
    <dbReference type="NCBI Taxonomy" id="1628268"/>
    <lineage>
        <taxon>Eukaryota</taxon>
        <taxon>Sar</taxon>
        <taxon>Alveolata</taxon>
        <taxon>Dinophyceae</taxon>
        <taxon>Suessiales</taxon>
        <taxon>Symbiodiniaceae</taxon>
        <taxon>Symbiodinium</taxon>
    </lineage>
</organism>
<protein>
    <submittedName>
        <fullName evidence="1">RpoB protein</fullName>
    </submittedName>
</protein>
<evidence type="ECO:0000313" key="1">
    <source>
        <dbReference type="EMBL" id="CAE7880622.1"/>
    </source>
</evidence>
<dbReference type="Proteomes" id="UP000601435">
    <property type="component" value="Unassembled WGS sequence"/>
</dbReference>
<feature type="non-terminal residue" evidence="1">
    <location>
        <position position="1"/>
    </location>
</feature>
<keyword evidence="2" id="KW-1185">Reference proteome</keyword>
<sequence length="216" mass="24358">MWDAVWCSVQKCKMQKHRRLKDKDHFQIIFSGMVYILHAPSNHKQDGHELSSHQKKLSNRLGAPVPTVRALGLSGIRDPEAIADRLTYLLSASSPPGALRKLREIFRSVGSHDVRLCLRARGWLPKLLSETATLWKQASCLSAESNSSKAADFWRGGIWYSLSADCGAACDILDSPHTHVVVVNRLCNEIFCAKRSWRQQAHEECGLLKRRRSGQM</sequence>
<evidence type="ECO:0000313" key="2">
    <source>
        <dbReference type="Proteomes" id="UP000601435"/>
    </source>
</evidence>
<accession>A0A813AUB7</accession>